<feature type="transmembrane region" description="Helical" evidence="1">
    <location>
        <begin position="65"/>
        <end position="87"/>
    </location>
</feature>
<dbReference type="EMBL" id="ACEO02000007">
    <property type="protein sequence ID" value="EFC51995.1"/>
    <property type="molecule type" value="Genomic_DNA"/>
</dbReference>
<dbReference type="PANTHER" id="PTHR38034">
    <property type="entry name" value="INNER MEMBRANE PROTEIN YPJD"/>
    <property type="match status" value="1"/>
</dbReference>
<feature type="transmembrane region" description="Helical" evidence="1">
    <location>
        <begin position="35"/>
        <end position="53"/>
    </location>
</feature>
<dbReference type="GO" id="GO:0017004">
    <property type="term" value="P:cytochrome complex assembly"/>
    <property type="evidence" value="ECO:0007669"/>
    <property type="project" value="InterPro"/>
</dbReference>
<feature type="transmembrane region" description="Helical" evidence="1">
    <location>
        <begin position="209"/>
        <end position="228"/>
    </location>
</feature>
<dbReference type="AlphaFoldDB" id="A0A9W5MZ98"/>
<feature type="transmembrane region" description="Helical" evidence="1">
    <location>
        <begin position="94"/>
        <end position="112"/>
    </location>
</feature>
<feature type="transmembrane region" description="Helical" evidence="1">
    <location>
        <begin position="181"/>
        <end position="203"/>
    </location>
</feature>
<keyword evidence="1" id="KW-0472">Membrane</keyword>
<name>A0A9W5MZ98_NEISU</name>
<keyword evidence="1" id="KW-1133">Transmembrane helix</keyword>
<accession>A0A9W5MZ98</accession>
<dbReference type="InterPro" id="IPR002541">
    <property type="entry name" value="Cyt_c_assembly"/>
</dbReference>
<evidence type="ECO:0000259" key="2">
    <source>
        <dbReference type="Pfam" id="PF01578"/>
    </source>
</evidence>
<feature type="transmembrane region" description="Helical" evidence="1">
    <location>
        <begin position="240"/>
        <end position="258"/>
    </location>
</feature>
<reference evidence="3 4" key="1">
    <citation type="submission" date="2010-01" db="EMBL/GenBank/DDBJ databases">
        <authorList>
            <person name="Weinstock G."/>
            <person name="Sodergren E."/>
            <person name="Clifton S."/>
            <person name="Fulton L."/>
            <person name="Fulton B."/>
            <person name="Courtney L."/>
            <person name="Fronick C."/>
            <person name="Harrison M."/>
            <person name="Strong C."/>
            <person name="Farmer C."/>
            <person name="Delahaunty K."/>
            <person name="Markovic C."/>
            <person name="Hall O."/>
            <person name="Minx P."/>
            <person name="Tomlinson C."/>
            <person name="Mitreva M."/>
            <person name="Nelson J."/>
            <person name="Hou S."/>
            <person name="Wollam A."/>
            <person name="Pepin K.H."/>
            <person name="Johnson M."/>
            <person name="Bhonagiri V."/>
            <person name="Nash W.E."/>
            <person name="Warren W."/>
            <person name="Chinwalla A."/>
            <person name="Mardis E.R."/>
            <person name="Wilson R.K."/>
        </authorList>
    </citation>
    <scope>NUCLEOTIDE SEQUENCE [LARGE SCALE GENOMIC DNA]</scope>
    <source>
        <strain evidence="3 4">NJ9703</strain>
    </source>
</reference>
<feature type="domain" description="Cytochrome c assembly protein" evidence="2">
    <location>
        <begin position="42"/>
        <end position="265"/>
    </location>
</feature>
<dbReference type="PANTHER" id="PTHR38034:SF1">
    <property type="entry name" value="INNER MEMBRANE PROTEIN YPJD"/>
    <property type="match status" value="1"/>
</dbReference>
<comment type="caution">
    <text evidence="3">The sequence shown here is derived from an EMBL/GenBank/DDBJ whole genome shotgun (WGS) entry which is preliminary data.</text>
</comment>
<protein>
    <submittedName>
        <fullName evidence="3">Cytochrome c assembly protein</fullName>
    </submittedName>
</protein>
<feature type="transmembrane region" description="Helical" evidence="1">
    <location>
        <begin position="6"/>
        <end position="23"/>
    </location>
</feature>
<organism evidence="3 4">
    <name type="scientific">Neisseria subflava NJ9703</name>
    <dbReference type="NCBI Taxonomy" id="546268"/>
    <lineage>
        <taxon>Bacteria</taxon>
        <taxon>Pseudomonadati</taxon>
        <taxon>Pseudomonadota</taxon>
        <taxon>Betaproteobacteria</taxon>
        <taxon>Neisseriales</taxon>
        <taxon>Neisseriaceae</taxon>
        <taxon>Neisseria</taxon>
    </lineage>
</organism>
<evidence type="ECO:0000313" key="3">
    <source>
        <dbReference type="EMBL" id="EFC51995.1"/>
    </source>
</evidence>
<dbReference type="GO" id="GO:0020037">
    <property type="term" value="F:heme binding"/>
    <property type="evidence" value="ECO:0007669"/>
    <property type="project" value="InterPro"/>
</dbReference>
<dbReference type="RefSeq" id="WP_003749434.1">
    <property type="nucleotide sequence ID" value="NZ_ACEO02000007.1"/>
</dbReference>
<sequence length="270" mass="30220">MPIVLICLMLVYAGLGAFSWLQHKKHNNKSYPLKTELLILSGALLVHGAALMFPVLQDRVLITGFGYSLSLIVWLMLMMYCLGSFFYCLRGVQLLLYPCAALTLLLGFLFPGDFTGRQIVDLLPLSHIASSLLAYGLFGIVTLFAILILLINRNLHKRRFSALVSFLPPLLSLEKLMFQGIWAGFILLTYSVISGTFFAEAVFGKPMTFTHKTIFSIMSWLIYGALLLKHSMTAWRGKKAAVWTIVGFVSLIFAYIGSKFVLEIILHRIG</sequence>
<gene>
    <name evidence="3" type="ORF">NEISUBOT_04703</name>
</gene>
<dbReference type="InterPro" id="IPR052372">
    <property type="entry name" value="YpjD/HemX"/>
</dbReference>
<evidence type="ECO:0000313" key="4">
    <source>
        <dbReference type="Proteomes" id="UP000004621"/>
    </source>
</evidence>
<keyword evidence="1" id="KW-0812">Transmembrane</keyword>
<evidence type="ECO:0000256" key="1">
    <source>
        <dbReference type="SAM" id="Phobius"/>
    </source>
</evidence>
<feature type="transmembrane region" description="Helical" evidence="1">
    <location>
        <begin position="132"/>
        <end position="151"/>
    </location>
</feature>
<dbReference type="Proteomes" id="UP000004621">
    <property type="component" value="Unassembled WGS sequence"/>
</dbReference>
<dbReference type="Pfam" id="PF01578">
    <property type="entry name" value="Cytochrom_C_asm"/>
    <property type="match status" value="1"/>
</dbReference>
<proteinExistence type="predicted"/>